<gene>
    <name evidence="6" type="primary">rlmF</name>
    <name evidence="6" type="ORF">HZY62_19665</name>
    <name evidence="7" type="ORF">LX92_04081</name>
</gene>
<dbReference type="Proteomes" id="UP000651837">
    <property type="component" value="Unassembled WGS sequence"/>
</dbReference>
<dbReference type="Pfam" id="PF05971">
    <property type="entry name" value="Methyltransf_10"/>
    <property type="match status" value="1"/>
</dbReference>
<dbReference type="InterPro" id="IPR029063">
    <property type="entry name" value="SAM-dependent_MTases_sf"/>
</dbReference>
<dbReference type="PANTHER" id="PTHR13393:SF0">
    <property type="entry name" value="RNA N6-ADENOSINE-METHYLTRANSFERASE METTL16"/>
    <property type="match status" value="1"/>
</dbReference>
<dbReference type="AlphaFoldDB" id="A0A316DRN0"/>
<keyword evidence="1" id="KW-0963">Cytoplasm</keyword>
<evidence type="ECO:0000313" key="9">
    <source>
        <dbReference type="Proteomes" id="UP000651837"/>
    </source>
</evidence>
<keyword evidence="5" id="KW-0949">S-adenosyl-L-methionine</keyword>
<keyword evidence="3 7" id="KW-0489">Methyltransferase</keyword>
<dbReference type="CDD" id="cd02440">
    <property type="entry name" value="AdoMet_MTases"/>
    <property type="match status" value="1"/>
</dbReference>
<keyword evidence="2" id="KW-0698">rRNA processing</keyword>
<dbReference type="PANTHER" id="PTHR13393">
    <property type="entry name" value="SAM-DEPENDENT METHYLTRANSFERASE"/>
    <property type="match status" value="1"/>
</dbReference>
<dbReference type="EMBL" id="QGGQ01000014">
    <property type="protein sequence ID" value="PWK20138.1"/>
    <property type="molecule type" value="Genomic_DNA"/>
</dbReference>
<evidence type="ECO:0000313" key="7">
    <source>
        <dbReference type="EMBL" id="PWK20138.1"/>
    </source>
</evidence>
<keyword evidence="4 7" id="KW-0808">Transferase</keyword>
<evidence type="ECO:0000313" key="8">
    <source>
        <dbReference type="Proteomes" id="UP000245667"/>
    </source>
</evidence>
<dbReference type="OrthoDB" id="1115728at2"/>
<sequence length="295" mass="33590">MHPQNPYGNRYDLKRLTGHHSELQRYIVLNPSGEETIDFSVSQAVYTLNKAILLADFKLTDYELPKGYLIPPIPGRLDYLLHIRDFLVEKFGMDVGAELRGLDIGTGANGIYCILGGQHFNWNMVGSESDANAIAIAKANIQSTKTLQDRVEVRHQGNKGFLFKDIIQPGEQFDFTLCNPPFHSTKEEAQRASFRKLRNLEGGINKRELKLNFEGQANELWCNGGEALFIKRLIKESLAFKEQVRVFSSLVAKAENLLKIEKQLKKAKAHYHITPMDQGNKKSRIVLWWFDLKTA</sequence>
<dbReference type="SUPFAM" id="SSF53335">
    <property type="entry name" value="S-adenosyl-L-methionine-dependent methyltransferases"/>
    <property type="match status" value="1"/>
</dbReference>
<proteinExistence type="predicted"/>
<evidence type="ECO:0000256" key="5">
    <source>
        <dbReference type="ARBA" id="ARBA00022691"/>
    </source>
</evidence>
<dbReference type="GO" id="GO:0070475">
    <property type="term" value="P:rRNA base methylation"/>
    <property type="evidence" value="ECO:0007669"/>
    <property type="project" value="TreeGrafter"/>
</dbReference>
<evidence type="ECO:0000256" key="2">
    <source>
        <dbReference type="ARBA" id="ARBA00022552"/>
    </source>
</evidence>
<dbReference type="GO" id="GO:0005737">
    <property type="term" value="C:cytoplasm"/>
    <property type="evidence" value="ECO:0007669"/>
    <property type="project" value="InterPro"/>
</dbReference>
<keyword evidence="9" id="KW-1185">Reference proteome</keyword>
<evidence type="ECO:0000313" key="6">
    <source>
        <dbReference type="EMBL" id="MBD1262824.1"/>
    </source>
</evidence>
<comment type="caution">
    <text evidence="7">The sequence shown here is derived from an EMBL/GenBank/DDBJ whole genome shotgun (WGS) entry which is preliminary data.</text>
</comment>
<protein>
    <submittedName>
        <fullName evidence="6">23S rRNA (Adenine(1618)-N(6))-methyltransferase RlmF</fullName>
        <ecNumber evidence="6">2.1.1.181</ecNumber>
    </submittedName>
    <submittedName>
        <fullName evidence="7">23S rRNA (Adenine1618-N6)-methyltransferase</fullName>
    </submittedName>
</protein>
<dbReference type="EMBL" id="JACWLN010000014">
    <property type="protein sequence ID" value="MBD1262824.1"/>
    <property type="molecule type" value="Genomic_DNA"/>
</dbReference>
<evidence type="ECO:0000256" key="1">
    <source>
        <dbReference type="ARBA" id="ARBA00022490"/>
    </source>
</evidence>
<dbReference type="NCBIfam" id="NF008725">
    <property type="entry name" value="PRK11727.1"/>
    <property type="match status" value="1"/>
</dbReference>
<dbReference type="InterPro" id="IPR010286">
    <property type="entry name" value="METTL16/RlmF"/>
</dbReference>
<reference evidence="7 8" key="1">
    <citation type="submission" date="2018-05" db="EMBL/GenBank/DDBJ databases">
        <title>Genomic Encyclopedia of Archaeal and Bacterial Type Strains, Phase II (KMG-II): from individual species to whole genera.</title>
        <authorList>
            <person name="Goeker M."/>
        </authorList>
    </citation>
    <scope>NUCLEOTIDE SEQUENCE [LARGE SCALE GENOMIC DNA]</scope>
    <source>
        <strain evidence="7 8">DSM 23514</strain>
    </source>
</reference>
<organism evidence="7 8">
    <name type="scientific">Maribacter polysiphoniae</name>
    <dbReference type="NCBI Taxonomy" id="429344"/>
    <lineage>
        <taxon>Bacteria</taxon>
        <taxon>Pseudomonadati</taxon>
        <taxon>Bacteroidota</taxon>
        <taxon>Flavobacteriia</taxon>
        <taxon>Flavobacteriales</taxon>
        <taxon>Flavobacteriaceae</taxon>
        <taxon>Maribacter</taxon>
    </lineage>
</organism>
<dbReference type="PIRSF" id="PIRSF029038">
    <property type="entry name" value="Mtase_YbiN_prd"/>
    <property type="match status" value="1"/>
</dbReference>
<accession>A0A316DRN0</accession>
<dbReference type="GO" id="GO:0052907">
    <property type="term" value="F:23S rRNA (adenine(1618)-N(6))-methyltransferase activity"/>
    <property type="evidence" value="ECO:0007669"/>
    <property type="project" value="UniProtKB-EC"/>
</dbReference>
<dbReference type="InterPro" id="IPR016909">
    <property type="entry name" value="rRNA_lsu_MeTfrase_F"/>
</dbReference>
<dbReference type="RefSeq" id="WP_109654646.1">
    <property type="nucleotide sequence ID" value="NZ_JACWLN010000014.1"/>
</dbReference>
<name>A0A316DRN0_9FLAO</name>
<dbReference type="Gene3D" id="3.40.50.150">
    <property type="entry name" value="Vaccinia Virus protein VP39"/>
    <property type="match status" value="1"/>
</dbReference>
<dbReference type="EC" id="2.1.1.181" evidence="6"/>
<evidence type="ECO:0000256" key="4">
    <source>
        <dbReference type="ARBA" id="ARBA00022679"/>
    </source>
</evidence>
<reference evidence="6 9" key="2">
    <citation type="submission" date="2020-07" db="EMBL/GenBank/DDBJ databases">
        <title>The draft genome sequence of Maribacter polysiphoniae KCTC 22021.</title>
        <authorList>
            <person name="Mu L."/>
        </authorList>
    </citation>
    <scope>NUCLEOTIDE SEQUENCE [LARGE SCALE GENOMIC DNA]</scope>
    <source>
        <strain evidence="6 9">KCTC 22021</strain>
    </source>
</reference>
<evidence type="ECO:0000256" key="3">
    <source>
        <dbReference type="ARBA" id="ARBA00022603"/>
    </source>
</evidence>
<dbReference type="Proteomes" id="UP000245667">
    <property type="component" value="Unassembled WGS sequence"/>
</dbReference>